<keyword evidence="25" id="KW-1182">Viral ion channel</keyword>
<keyword evidence="17" id="KW-0378">Hydrolase</keyword>
<proteinExistence type="predicted"/>
<evidence type="ECO:0000256" key="6">
    <source>
        <dbReference type="ARBA" id="ARBA00022488"/>
    </source>
</evidence>
<evidence type="ECO:0000256" key="27">
    <source>
        <dbReference type="ARBA" id="ARBA00023136"/>
    </source>
</evidence>
<keyword evidence="7" id="KW-0191">Covalent protein-RNA linkage</keyword>
<keyword evidence="6" id="KW-1036">Host cytoplasmic vesicle</keyword>
<dbReference type="SUPFAM" id="SSF50494">
    <property type="entry name" value="Trypsin-like serine proteases"/>
    <property type="match status" value="1"/>
</dbReference>
<dbReference type="SUPFAM" id="SSF56672">
    <property type="entry name" value="DNA/RNA polymerases"/>
    <property type="match status" value="1"/>
</dbReference>
<dbReference type="GO" id="GO:0046718">
    <property type="term" value="P:symbiont entry into host cell"/>
    <property type="evidence" value="ECO:0007669"/>
    <property type="project" value="UniProtKB-KW"/>
</dbReference>
<evidence type="ECO:0000256" key="21">
    <source>
        <dbReference type="ARBA" id="ARBA00022840"/>
    </source>
</evidence>
<keyword evidence="22" id="KW-0946">Virion</keyword>
<accession>A0A2P1GNB7</accession>
<evidence type="ECO:0000256" key="13">
    <source>
        <dbReference type="ARBA" id="ARBA00022695"/>
    </source>
</evidence>
<dbReference type="Pfam" id="PF00680">
    <property type="entry name" value="RdRP_1"/>
    <property type="match status" value="1"/>
</dbReference>
<dbReference type="InterPro" id="IPR007094">
    <property type="entry name" value="RNA-dir_pol_PSvirus"/>
</dbReference>
<dbReference type="SUPFAM" id="SSF88633">
    <property type="entry name" value="Positive stranded ssRNA viruses"/>
    <property type="match status" value="2"/>
</dbReference>
<keyword evidence="20" id="KW-0788">Thiol protease</keyword>
<evidence type="ECO:0000256" key="12">
    <source>
        <dbReference type="ARBA" id="ARBA00022679"/>
    </source>
</evidence>
<keyword evidence="30" id="KW-1160">Virus entry into host cell</keyword>
<keyword evidence="4" id="KW-0813">Transport</keyword>
<reference evidence="35" key="1">
    <citation type="journal article" date="2018" name="Nature">
        <title>The evolutionary history of vertebrate RNA viruses.</title>
        <authorList>
            <person name="Shi M."/>
            <person name="Lin X.D."/>
            <person name="Chen X."/>
            <person name="Tian J.H."/>
            <person name="Chen L.J."/>
            <person name="Li K."/>
            <person name="Wang W."/>
            <person name="Eden J.S."/>
            <person name="Shen J.J."/>
            <person name="Liu L."/>
            <person name="Holmes E.C."/>
            <person name="Zhang Y.Z."/>
        </authorList>
    </citation>
    <scope>NUCLEOTIDE SEQUENCE</scope>
    <source>
        <strain evidence="35">WHWGGF74766</strain>
    </source>
</reference>
<evidence type="ECO:0000256" key="19">
    <source>
        <dbReference type="ARBA" id="ARBA00022806"/>
    </source>
</evidence>
<keyword evidence="5" id="KW-0696">RNA-directed RNA polymerase</keyword>
<evidence type="ECO:0000256" key="31">
    <source>
        <dbReference type="ARBA" id="ARBA00023303"/>
    </source>
</evidence>
<evidence type="ECO:0000256" key="29">
    <source>
        <dbReference type="ARBA" id="ARBA00023288"/>
    </source>
</evidence>
<dbReference type="GO" id="GO:0039618">
    <property type="term" value="C:T=pseudo3 icosahedral viral capsid"/>
    <property type="evidence" value="ECO:0007669"/>
    <property type="project" value="UniProtKB-KW"/>
</dbReference>
<evidence type="ECO:0000256" key="17">
    <source>
        <dbReference type="ARBA" id="ARBA00022801"/>
    </source>
</evidence>
<keyword evidence="29" id="KW-0449">Lipoprotein</keyword>
<evidence type="ECO:0000256" key="14">
    <source>
        <dbReference type="ARBA" id="ARBA00022706"/>
    </source>
</evidence>
<dbReference type="GO" id="GO:0003723">
    <property type="term" value="F:RNA binding"/>
    <property type="evidence" value="ECO:0007669"/>
    <property type="project" value="InterPro"/>
</dbReference>
<dbReference type="SUPFAM" id="SSF52540">
    <property type="entry name" value="P-loop containing nucleoside triphosphate hydrolases"/>
    <property type="match status" value="1"/>
</dbReference>
<dbReference type="GO" id="GO:0006351">
    <property type="term" value="P:DNA-templated transcription"/>
    <property type="evidence" value="ECO:0007669"/>
    <property type="project" value="InterPro"/>
</dbReference>
<keyword evidence="18" id="KW-1161">Viral attachment to host cell</keyword>
<organism evidence="35">
    <name type="scientific">Tortoise rafivirus A</name>
    <dbReference type="NCBI Taxonomy" id="1483681"/>
    <lineage>
        <taxon>Viruses</taxon>
        <taxon>Riboviria</taxon>
        <taxon>Orthornavirae</taxon>
        <taxon>Pisuviricota</taxon>
        <taxon>Pisoniviricetes</taxon>
        <taxon>Picornavirales</taxon>
        <taxon>Picornaviridae</taxon>
    </lineage>
</organism>
<dbReference type="Pfam" id="PF22663">
    <property type="entry name" value="Rhv_5"/>
    <property type="match status" value="1"/>
</dbReference>
<dbReference type="GO" id="GO:0005524">
    <property type="term" value="F:ATP binding"/>
    <property type="evidence" value="ECO:0007669"/>
    <property type="project" value="UniProtKB-KW"/>
</dbReference>
<keyword evidence="14" id="KW-1143">T=pseudo3 icosahedral capsid protein</keyword>
<feature type="domain" description="RdRp catalytic" evidence="33">
    <location>
        <begin position="1985"/>
        <end position="2100"/>
    </location>
</feature>
<keyword evidence="9" id="KW-0167">Capsid protein</keyword>
<dbReference type="InterPro" id="IPR014759">
    <property type="entry name" value="Helicase_SF3_ssRNA_vir"/>
</dbReference>
<evidence type="ECO:0000259" key="33">
    <source>
        <dbReference type="PROSITE" id="PS50507"/>
    </source>
</evidence>
<keyword evidence="26" id="KW-0406">Ion transport</keyword>
<evidence type="ECO:0000256" key="24">
    <source>
        <dbReference type="ARBA" id="ARBA00022953"/>
    </source>
</evidence>
<keyword evidence="21" id="KW-0067">ATP-binding</keyword>
<keyword evidence="16" id="KW-0547">Nucleotide-binding</keyword>
<keyword evidence="10" id="KW-0945">Host-virus interaction</keyword>
<dbReference type="Pfam" id="PF00910">
    <property type="entry name" value="RNA_helicase"/>
    <property type="match status" value="1"/>
</dbReference>
<dbReference type="Gene3D" id="3.30.70.270">
    <property type="match status" value="2"/>
</dbReference>
<name>A0A2P1GNB7_9PICO</name>
<evidence type="ECO:0000256" key="8">
    <source>
        <dbReference type="ARBA" id="ARBA00022553"/>
    </source>
</evidence>
<dbReference type="GO" id="GO:0006508">
    <property type="term" value="P:proteolysis"/>
    <property type="evidence" value="ECO:0007669"/>
    <property type="project" value="UniProtKB-KW"/>
</dbReference>
<evidence type="ECO:0000256" key="5">
    <source>
        <dbReference type="ARBA" id="ARBA00022484"/>
    </source>
</evidence>
<sequence>MNSQNLGTRSYTGSYLYSILPRRRSFEECCCLTIQQHQECPQKYQNEAKVNKFSFVDCTKCFCPDVQFHVQTNCATRMGSLSKKQIRKYKEKYPKKMSFLQIVKRFIFTCEDAQGANITKIYGNGDVVTANAGANGWHAAVPVALPGSTQTMSGSNNEGPAAIPGLAIPTGSGVENVRSAKGAGKPVPTNFKPTTISSRTNGSAIQTFNGHVQDMANTMKSISSLTSATKKTWGSMMDLVDPLLDDPNQEEGFCISDRVSATTSGTTIIQTQDSVPIRTAYLGGTYGPTPSMDVPTVPGPAVERFNNITSGNWSAADAEGTTIYSSGILAALLGGTTPVPGVNNSTVFTRTLTNHVLWRSSFDVQLQVNPSQFHQGSLVLVALPAALEPFTNISQLFAFPFQILNLRTVNTVRLSLPFVAVTPVADIYEDPWNIAVVVLSPLAAATGTPSTLPFNIVVSPRQTQYQGLNFTQVPLQPTPEPAQHFKVRRTPASNSFGNVVSGQEIEFAAFAPQAPPHHWLPGEVFDWLELARIPTQNGKNILWEQSAEAGTLLEQYEVQPYDPNSPSYMSFIAANFAQYRGPINYYFMFTGARQHYGKLVVCYNPNPFQAPTTMAEAMQGVTTVWDVGLNSTLKFTVPFISSMPWRPTQNTVNLSTGYVTVWVYNQLMGPSNVTNNAQIVSFIGASQEFQLRFPVLPTFYYEKPESAQGGEELTNMETGTVSEAAEAPAEVIIGAYDPVMDTNIAAWFSQYRLWTPTTATWQPATSRHSSESFAMMTIDLSIEALSAASTQFSWMLSIFTYVKGDLKIQIAANQWGIPPPVRIAHIPVGASATNDPLELDSYPQIIWTPTASDLNIAIRIPYNSTNTAVSRHQYTTRQEVKPLSSWGTLVLVTNGSAGNLPVPLFSAAFDGFRCWAPRPFPNAPYVPPSTTVVQTPERQLEKAQMKAVGKMGDFISQLEPNVLTEAFKNVGAVAKTFDDKMIADVVQTTKHGVGGIQDLAGALKSVSDKVTTEQVAEFVDSVKTISGTTEQISEQVTKSLNTFTGFFPTNPIVKLILKVVGYILILTSHPTPQVLMGLAMMGVADLGGSSSVTGILDWFYKKVGISKPEIEQTQTLRDINEIINTARNAKWVVETGYEIVLKILKALKKDVEDSPQKKLEDVVDDIACLHVDSLKVKDLCSVDWDQVDNNILRIREMLKWAKEAKDIVTSRHLYTILSNYLDAKAEAKKNQTGTRIEPLVVYLHGLPGCGKSLVSTLIAAAICKKKGIKYSENVFTPPPNSEYFDGYTGQFIHVIDDLGQMADGSDWATFVNMVSPVPFLPNMAFRKGIPYTSKLIIASSNFTTPNDIQVRSREALERRLHIKVHVEATPTYSHGNGKLLSDEALRSDLNLPSKYFEKNFPLADGRAIKMTMAGKQYTLETLIDHIFTCMTAREDRRTRLLDLIPEIAQGDVRPSVEEEIEKMNPEEYKNAFSTLKQRLVRGWSIALTVMGGIIGLFGIWLLCKPKAKEEAESAYDPTAMKKKKKTPVKPVSTLTVPLERYQNGEFPHEIFNAIDKATFPLMAESCECRTTQSFMGIMDDMYVMNKHTWDAACSFVMRGKSYQKDEIPSWSAPNSDLLYFCLKDQTKVRNMTKFFLPPPPATKFKMNLLSKMYHASHDVFNLDLIDAKIVPATNFRMMPAKRVQIASGEIRVIYNTFSYDTNSYPGMCGSPVVLMNPAGPKIIGTHISGLAGRMGSAEALDATWRTAFVALHPEYGQGEMQILGEAEPIAYVPRVSALKPSPYYGMVTPIKSPAVLRQSDPRLGEGVILDQRIFAKYTGDTCEEWPSFFPACQLYFSKFPRSFEPLSMFEAINGIDGLDGIDMNQSAGYPYVSVGRSRRSFFTVGVDGYYPTIELKNAVMDVLAGNFGKYMTFLKDELRNDEKVEQGKTRIVDAANLPSIIAGRMIFGRLFAYMHKNVGIKHGSAVGCNPDFHWTQFYGEFSKFEEVWDLDYSAYDSSIPTFAFKRLAQCLRQIINHPSAADYIEHLANTVHVYGSMEYMVKGGMPSGCVGTSIFNTMLNNCFILSALITHPDFNPEQFGMMAYGDDVIYATNPTIHPSFIKQFYDEHTPLTVTPASKDGMFPDTSTIHDVVFLKRWFYPDLMHPGLVRPIINPEVYYQSVMWMRDGDIQDTITSLSYLAFHAGPNNYVNWIKACKTKCEDHYFLPWSYLDLRWYMLCQTGEDPSGNFGGFVW</sequence>
<keyword evidence="31" id="KW-0407">Ion channel</keyword>
<evidence type="ECO:0000256" key="28">
    <source>
        <dbReference type="ARBA" id="ARBA00023200"/>
    </source>
</evidence>
<evidence type="ECO:0000256" key="32">
    <source>
        <dbReference type="SAM" id="MobiDB-lite"/>
    </source>
</evidence>
<keyword evidence="19" id="KW-0347">Helicase</keyword>
<evidence type="ECO:0000256" key="26">
    <source>
        <dbReference type="ARBA" id="ARBA00023065"/>
    </source>
</evidence>
<evidence type="ECO:0000256" key="25">
    <source>
        <dbReference type="ARBA" id="ARBA00023039"/>
    </source>
</evidence>
<dbReference type="InterPro" id="IPR001676">
    <property type="entry name" value="Picornavirus_capsid"/>
</dbReference>
<evidence type="ECO:0000256" key="15">
    <source>
        <dbReference type="ARBA" id="ARBA00022707"/>
    </source>
</evidence>
<dbReference type="InterPro" id="IPR059138">
    <property type="entry name" value="Pico_VP1"/>
</dbReference>
<dbReference type="Gene3D" id="1.20.960.20">
    <property type="match status" value="1"/>
</dbReference>
<dbReference type="InterPro" id="IPR001205">
    <property type="entry name" value="RNA-dir_pol_C"/>
</dbReference>
<keyword evidence="23" id="KW-1043">Host membrane</keyword>
<evidence type="ECO:0000256" key="3">
    <source>
        <dbReference type="ARBA" id="ARBA00020107"/>
    </source>
</evidence>
<dbReference type="InterPro" id="IPR009003">
    <property type="entry name" value="Peptidase_S1_PA"/>
</dbReference>
<evidence type="ECO:0000259" key="34">
    <source>
        <dbReference type="PROSITE" id="PS51218"/>
    </source>
</evidence>
<evidence type="ECO:0000256" key="10">
    <source>
        <dbReference type="ARBA" id="ARBA00022581"/>
    </source>
</evidence>
<dbReference type="Gene3D" id="2.40.10.10">
    <property type="entry name" value="Trypsin-like serine proteases"/>
    <property type="match status" value="1"/>
</dbReference>
<evidence type="ECO:0000256" key="20">
    <source>
        <dbReference type="ARBA" id="ARBA00022807"/>
    </source>
</evidence>
<keyword evidence="15" id="KW-0519">Myristate</keyword>
<dbReference type="InterPro" id="IPR043502">
    <property type="entry name" value="DNA/RNA_pol_sf"/>
</dbReference>
<dbReference type="InterPro" id="IPR029053">
    <property type="entry name" value="Viral_coat"/>
</dbReference>
<evidence type="ECO:0000313" key="35">
    <source>
        <dbReference type="EMBL" id="AVM87458.1"/>
    </source>
</evidence>
<dbReference type="PROSITE" id="PS50507">
    <property type="entry name" value="RDRP_SSRNA_POS"/>
    <property type="match status" value="1"/>
</dbReference>
<dbReference type="GO" id="GO:0005198">
    <property type="term" value="F:structural molecule activity"/>
    <property type="evidence" value="ECO:0007669"/>
    <property type="project" value="InterPro"/>
</dbReference>
<keyword evidence="11" id="KW-0645">Protease</keyword>
<comment type="subcellular location">
    <subcellularLocation>
        <location evidence="1">Host cytoplasmic vesicle membrane</location>
        <topology evidence="1">Peripheral membrane protein</topology>
        <orientation evidence="1">Cytoplasmic side</orientation>
    </subcellularLocation>
    <subcellularLocation>
        <location evidence="2">Virion</location>
    </subcellularLocation>
</comment>
<evidence type="ECO:0000256" key="18">
    <source>
        <dbReference type="ARBA" id="ARBA00022804"/>
    </source>
</evidence>
<evidence type="ECO:0000256" key="16">
    <source>
        <dbReference type="ARBA" id="ARBA00022741"/>
    </source>
</evidence>
<dbReference type="InterPro" id="IPR004004">
    <property type="entry name" value="Helic/Pol/Pept_Calicivir-typ"/>
</dbReference>
<dbReference type="Pfam" id="PF00073">
    <property type="entry name" value="Rhv"/>
    <property type="match status" value="2"/>
</dbReference>
<dbReference type="CDD" id="cd00205">
    <property type="entry name" value="rhv_like"/>
    <property type="match status" value="2"/>
</dbReference>
<dbReference type="InterPro" id="IPR043128">
    <property type="entry name" value="Rev_trsase/Diguanyl_cyclase"/>
</dbReference>
<evidence type="ECO:0000256" key="30">
    <source>
        <dbReference type="ARBA" id="ARBA00023296"/>
    </source>
</evidence>
<feature type="compositionally biased region" description="Polar residues" evidence="32">
    <location>
        <begin position="191"/>
        <end position="200"/>
    </location>
</feature>
<evidence type="ECO:0000256" key="22">
    <source>
        <dbReference type="ARBA" id="ARBA00022844"/>
    </source>
</evidence>
<dbReference type="Gene3D" id="2.60.120.20">
    <property type="match status" value="4"/>
</dbReference>
<keyword evidence="12" id="KW-0808">Transferase</keyword>
<evidence type="ECO:0000256" key="23">
    <source>
        <dbReference type="ARBA" id="ARBA00022870"/>
    </source>
</evidence>
<dbReference type="GO" id="GO:0004197">
    <property type="term" value="F:cysteine-type endopeptidase activity"/>
    <property type="evidence" value="ECO:0007669"/>
    <property type="project" value="InterPro"/>
</dbReference>
<keyword evidence="28" id="KW-1035">Host cytoplasm</keyword>
<evidence type="ECO:0000256" key="11">
    <source>
        <dbReference type="ARBA" id="ARBA00022670"/>
    </source>
</evidence>
<dbReference type="GO" id="GO:0034220">
    <property type="term" value="P:monoatomic ion transmembrane transport"/>
    <property type="evidence" value="ECO:0007669"/>
    <property type="project" value="UniProtKB-KW"/>
</dbReference>
<feature type="region of interest" description="Disordered" evidence="32">
    <location>
        <begin position="177"/>
        <end position="200"/>
    </location>
</feature>
<dbReference type="GO" id="GO:0019062">
    <property type="term" value="P:virion attachment to host cell"/>
    <property type="evidence" value="ECO:0007669"/>
    <property type="project" value="UniProtKB-KW"/>
</dbReference>
<dbReference type="GO" id="GO:0003724">
    <property type="term" value="F:RNA helicase activity"/>
    <property type="evidence" value="ECO:0007669"/>
    <property type="project" value="InterPro"/>
</dbReference>
<evidence type="ECO:0000256" key="7">
    <source>
        <dbReference type="ARBA" id="ARBA00022520"/>
    </source>
</evidence>
<protein>
    <recommendedName>
        <fullName evidence="3">Genome polyprotein</fullName>
    </recommendedName>
</protein>
<dbReference type="InterPro" id="IPR043504">
    <property type="entry name" value="Peptidase_S1_PA_chymotrypsin"/>
</dbReference>
<evidence type="ECO:0000256" key="4">
    <source>
        <dbReference type="ARBA" id="ARBA00022448"/>
    </source>
</evidence>
<keyword evidence="24" id="KW-0693">Viral RNA replication</keyword>
<evidence type="ECO:0000256" key="9">
    <source>
        <dbReference type="ARBA" id="ARBA00022561"/>
    </source>
</evidence>
<dbReference type="InterPro" id="IPR000605">
    <property type="entry name" value="Helicase_SF3_ssDNA/RNA_vir"/>
</dbReference>
<keyword evidence="13" id="KW-0548">Nucleotidyltransferase</keyword>
<evidence type="ECO:0000256" key="1">
    <source>
        <dbReference type="ARBA" id="ARBA00004295"/>
    </source>
</evidence>
<dbReference type="GO" id="GO:0003968">
    <property type="term" value="F:RNA-directed RNA polymerase activity"/>
    <property type="evidence" value="ECO:0007669"/>
    <property type="project" value="UniProtKB-KW"/>
</dbReference>
<dbReference type="PRINTS" id="PR00918">
    <property type="entry name" value="CALICVIRUSNS"/>
</dbReference>
<dbReference type="InterPro" id="IPR033703">
    <property type="entry name" value="Rhv-like"/>
</dbReference>
<dbReference type="EMBL" id="MG600109">
    <property type="protein sequence ID" value="AVM87458.1"/>
    <property type="molecule type" value="Genomic_RNA"/>
</dbReference>
<keyword evidence="8" id="KW-0597">Phosphoprotein</keyword>
<dbReference type="GO" id="GO:0044162">
    <property type="term" value="C:host cell cytoplasmic vesicle membrane"/>
    <property type="evidence" value="ECO:0007669"/>
    <property type="project" value="UniProtKB-SubCell"/>
</dbReference>
<dbReference type="GO" id="GO:0015267">
    <property type="term" value="F:channel activity"/>
    <property type="evidence" value="ECO:0007669"/>
    <property type="project" value="UniProtKB-KW"/>
</dbReference>
<evidence type="ECO:0000256" key="2">
    <source>
        <dbReference type="ARBA" id="ARBA00004328"/>
    </source>
</evidence>
<dbReference type="InterPro" id="IPR027417">
    <property type="entry name" value="P-loop_NTPase"/>
</dbReference>
<dbReference type="GO" id="GO:0039694">
    <property type="term" value="P:viral RNA genome replication"/>
    <property type="evidence" value="ECO:0007669"/>
    <property type="project" value="InterPro"/>
</dbReference>
<keyword evidence="27" id="KW-0472">Membrane</keyword>
<feature type="domain" description="SF3 helicase" evidence="34">
    <location>
        <begin position="1218"/>
        <end position="1381"/>
    </location>
</feature>
<dbReference type="PROSITE" id="PS51218">
    <property type="entry name" value="SF3_HELICASE_2"/>
    <property type="match status" value="1"/>
</dbReference>